<comment type="subunit">
    <text evidence="5">Homodimer.</text>
</comment>
<evidence type="ECO:0000313" key="15">
    <source>
        <dbReference type="Proteomes" id="UP000248314"/>
    </source>
</evidence>
<dbReference type="GO" id="GO:0005829">
    <property type="term" value="C:cytosol"/>
    <property type="evidence" value="ECO:0007669"/>
    <property type="project" value="TreeGrafter"/>
</dbReference>
<evidence type="ECO:0000256" key="2">
    <source>
        <dbReference type="ARBA" id="ARBA00001964"/>
    </source>
</evidence>
<dbReference type="Gene3D" id="3.40.50.920">
    <property type="match status" value="1"/>
</dbReference>
<proteinExistence type="inferred from homology"/>
<evidence type="ECO:0000256" key="5">
    <source>
        <dbReference type="ARBA" id="ARBA00011738"/>
    </source>
</evidence>
<evidence type="ECO:0000256" key="4">
    <source>
        <dbReference type="ARBA" id="ARBA00011081"/>
    </source>
</evidence>
<sequence>MADFAPFHLLFRNFVCLLLAIHTKRELKMYLELIDQPAQLRQLQENQLQEVANEVREAVLFRVSHHGGHVGPNLGATEATVAMHYVFNTPEDKIVFDVSHQSYPHKVLTGRLKGFTNLDDMNSVSGYSSPLESPVYDNFEIGHTSTSIALCTGLQKARDILGQTHNIVAFIGDGSLGGGEAFEGLNTAAAIGTNIIVVVNDNEMSIAENHGGLYQHLALLRQTQGQSEQNFFKALGFDYHYLEQGNDVMALVEMFRKVKDTPRPTVVHIHTEKGHGYAPATANKEPWHYSAPFDLETGQLLNTGGGEYAPYMLGRVIMEEMKTDPKLVAISAGVPMALGFGPNERQVMGLRHIDVGIAEEEAVALASGMAKGGTRPVFSTFATFLQRTYDQLAQDLCVNGNPAVINVLGSTIYGMNDFTHICFFDIPMFSHIPNLVYLAPTNFEELVAMERWAIRQEQWPVAIRVPGGPVQHASEPCDDDYSQLNTFKMVRPGADVAIIGVGNFLKKAEEVATLLAQKGIKPSVINPRFVSGVDTQMLNELMADHSLVVTLEDGSLDGGFGERIARYYGTTEMRVMCRGVEKALYDRYDVEQLLTDNRLQNQQIADDIVKALIG</sequence>
<dbReference type="AlphaFoldDB" id="A0A318I1T0"/>
<dbReference type="Pfam" id="PF02779">
    <property type="entry name" value="Transket_pyr"/>
    <property type="match status" value="1"/>
</dbReference>
<evidence type="ECO:0000256" key="1">
    <source>
        <dbReference type="ARBA" id="ARBA00001946"/>
    </source>
</evidence>
<dbReference type="Proteomes" id="UP000248314">
    <property type="component" value="Unassembled WGS sequence"/>
</dbReference>
<comment type="cofactor">
    <cofactor evidence="1">
        <name>Mg(2+)</name>
        <dbReference type="ChEBI" id="CHEBI:18420"/>
    </cofactor>
</comment>
<dbReference type="EC" id="2.2.1.7" evidence="6"/>
<keyword evidence="8" id="KW-0479">Metal-binding</keyword>
<comment type="pathway">
    <text evidence="3">Metabolic intermediate biosynthesis; 1-deoxy-D-xylulose 5-phosphate biosynthesis; 1-deoxy-D-xylulose 5-phosphate from D-glyceraldehyde 3-phosphate and pyruvate: step 1/1.</text>
</comment>
<keyword evidence="10" id="KW-0784">Thiamine biosynthesis</keyword>
<dbReference type="EMBL" id="QJJX01000001">
    <property type="protein sequence ID" value="PXX24748.1"/>
    <property type="molecule type" value="Genomic_DNA"/>
</dbReference>
<keyword evidence="15" id="KW-1185">Reference proteome</keyword>
<comment type="similarity">
    <text evidence="4">Belongs to the transketolase family. DXPS subfamily.</text>
</comment>
<dbReference type="SUPFAM" id="SSF52922">
    <property type="entry name" value="TK C-terminal domain-like"/>
    <property type="match status" value="1"/>
</dbReference>
<dbReference type="CDD" id="cd07033">
    <property type="entry name" value="TPP_PYR_DXS_TK_like"/>
    <property type="match status" value="1"/>
</dbReference>
<evidence type="ECO:0000256" key="12">
    <source>
        <dbReference type="ARBA" id="ARBA00023229"/>
    </source>
</evidence>
<dbReference type="PANTHER" id="PTHR43322:SF1">
    <property type="entry name" value="1-DEOXY-D-XYLULOSE-5-PHOSPHATE SYNTHASE"/>
    <property type="match status" value="1"/>
</dbReference>
<dbReference type="PROSITE" id="PS00801">
    <property type="entry name" value="TRANSKETOLASE_1"/>
    <property type="match status" value="1"/>
</dbReference>
<dbReference type="UniPathway" id="UPA00064">
    <property type="reaction ID" value="UER00091"/>
</dbReference>
<evidence type="ECO:0000256" key="6">
    <source>
        <dbReference type="ARBA" id="ARBA00013150"/>
    </source>
</evidence>
<dbReference type="GO" id="GO:0016114">
    <property type="term" value="P:terpenoid biosynthetic process"/>
    <property type="evidence" value="ECO:0007669"/>
    <property type="project" value="InterPro"/>
</dbReference>
<dbReference type="InterPro" id="IPR005475">
    <property type="entry name" value="Transketolase-like_Pyr-bd"/>
</dbReference>
<dbReference type="SMART" id="SM00861">
    <property type="entry name" value="Transket_pyr"/>
    <property type="match status" value="1"/>
</dbReference>
<accession>A0A318I1T0</accession>
<evidence type="ECO:0000256" key="8">
    <source>
        <dbReference type="ARBA" id="ARBA00022723"/>
    </source>
</evidence>
<protein>
    <recommendedName>
        <fullName evidence="6">1-deoxy-D-xylulose-5-phosphate synthase</fullName>
        <ecNumber evidence="6">2.2.1.7</ecNumber>
    </recommendedName>
</protein>
<comment type="cofactor">
    <cofactor evidence="2">
        <name>thiamine diphosphate</name>
        <dbReference type="ChEBI" id="CHEBI:58937"/>
    </cofactor>
</comment>
<keyword evidence="7" id="KW-0808">Transferase</keyword>
<dbReference type="NCBIfam" id="NF003933">
    <property type="entry name" value="PRK05444.2-2"/>
    <property type="match status" value="1"/>
</dbReference>
<reference evidence="14 15" key="1">
    <citation type="submission" date="2018-05" db="EMBL/GenBank/DDBJ databases">
        <title>Genomic Encyclopedia of Type Strains, Phase I: the one thousand microbial genomes (KMG-I) project.</title>
        <authorList>
            <person name="Kyrpides N."/>
        </authorList>
    </citation>
    <scope>NUCLEOTIDE SEQUENCE [LARGE SCALE GENOMIC DNA]</scope>
    <source>
        <strain evidence="14 15">DSM 15611</strain>
    </source>
</reference>
<evidence type="ECO:0000313" key="14">
    <source>
        <dbReference type="EMBL" id="PXX24748.1"/>
    </source>
</evidence>
<evidence type="ECO:0000256" key="11">
    <source>
        <dbReference type="ARBA" id="ARBA00023052"/>
    </source>
</evidence>
<organism evidence="14 15">
    <name type="scientific">Hoylesella shahii DSM 15611 = JCM 12083</name>
    <dbReference type="NCBI Taxonomy" id="1122991"/>
    <lineage>
        <taxon>Bacteria</taxon>
        <taxon>Pseudomonadati</taxon>
        <taxon>Bacteroidota</taxon>
        <taxon>Bacteroidia</taxon>
        <taxon>Bacteroidales</taxon>
        <taxon>Prevotellaceae</taxon>
        <taxon>Hoylesella</taxon>
    </lineage>
</organism>
<dbReference type="InterPro" id="IPR029061">
    <property type="entry name" value="THDP-binding"/>
</dbReference>
<dbReference type="InterPro" id="IPR005477">
    <property type="entry name" value="Dxylulose-5-P_synthase"/>
</dbReference>
<dbReference type="InterPro" id="IPR049557">
    <property type="entry name" value="Transketolase_CS"/>
</dbReference>
<dbReference type="GO" id="GO:0009228">
    <property type="term" value="P:thiamine biosynthetic process"/>
    <property type="evidence" value="ECO:0007669"/>
    <property type="project" value="UniProtKB-KW"/>
</dbReference>
<dbReference type="InterPro" id="IPR033248">
    <property type="entry name" value="Transketolase_C"/>
</dbReference>
<comment type="caution">
    <text evidence="14">The sequence shown here is derived from an EMBL/GenBank/DDBJ whole genome shotgun (WGS) entry which is preliminary data.</text>
</comment>
<dbReference type="Pfam" id="PF02780">
    <property type="entry name" value="Transketolase_C"/>
    <property type="match status" value="1"/>
</dbReference>
<dbReference type="GO" id="GO:0019288">
    <property type="term" value="P:isopentenyl diphosphate biosynthetic process, methylerythritol 4-phosphate pathway"/>
    <property type="evidence" value="ECO:0007669"/>
    <property type="project" value="TreeGrafter"/>
</dbReference>
<name>A0A318I1T0_9BACT</name>
<dbReference type="Gene3D" id="3.40.50.970">
    <property type="match status" value="2"/>
</dbReference>
<keyword evidence="11" id="KW-0786">Thiamine pyrophosphate</keyword>
<dbReference type="SUPFAM" id="SSF52518">
    <property type="entry name" value="Thiamin diphosphate-binding fold (THDP-binding)"/>
    <property type="match status" value="2"/>
</dbReference>
<dbReference type="GO" id="GO:0046872">
    <property type="term" value="F:metal ion binding"/>
    <property type="evidence" value="ECO:0007669"/>
    <property type="project" value="UniProtKB-KW"/>
</dbReference>
<keyword evidence="12" id="KW-0414">Isoprene biosynthesis</keyword>
<evidence type="ECO:0000256" key="9">
    <source>
        <dbReference type="ARBA" id="ARBA00022842"/>
    </source>
</evidence>
<dbReference type="InterPro" id="IPR009014">
    <property type="entry name" value="Transketo_C/PFOR_II"/>
</dbReference>
<feature type="domain" description="Transketolase-like pyrimidine-binding" evidence="13">
    <location>
        <begin position="307"/>
        <end position="472"/>
    </location>
</feature>
<dbReference type="CDD" id="cd02007">
    <property type="entry name" value="TPP_DXS"/>
    <property type="match status" value="1"/>
</dbReference>
<evidence type="ECO:0000256" key="3">
    <source>
        <dbReference type="ARBA" id="ARBA00004980"/>
    </source>
</evidence>
<dbReference type="NCBIfam" id="NF008968">
    <property type="entry name" value="PRK12315.1"/>
    <property type="match status" value="1"/>
</dbReference>
<dbReference type="Pfam" id="PF13292">
    <property type="entry name" value="DXP_synthase_N"/>
    <property type="match status" value="1"/>
</dbReference>
<evidence type="ECO:0000259" key="13">
    <source>
        <dbReference type="SMART" id="SM00861"/>
    </source>
</evidence>
<keyword evidence="9" id="KW-0460">Magnesium</keyword>
<dbReference type="GO" id="GO:0008661">
    <property type="term" value="F:1-deoxy-D-xylulose-5-phosphate synthase activity"/>
    <property type="evidence" value="ECO:0007669"/>
    <property type="project" value="UniProtKB-EC"/>
</dbReference>
<dbReference type="PANTHER" id="PTHR43322">
    <property type="entry name" value="1-D-DEOXYXYLULOSE 5-PHOSPHATE SYNTHASE-RELATED"/>
    <property type="match status" value="1"/>
</dbReference>
<evidence type="ECO:0000256" key="10">
    <source>
        <dbReference type="ARBA" id="ARBA00022977"/>
    </source>
</evidence>
<dbReference type="STRING" id="1122991.GCA_000613445_00702"/>
<evidence type="ECO:0000256" key="7">
    <source>
        <dbReference type="ARBA" id="ARBA00022679"/>
    </source>
</evidence>
<gene>
    <name evidence="14" type="ORF">EJ73_00013</name>
</gene>